<sequence>MSDEFTGPPWAADWTKTAAEYRDSLAPPVKDLVLDAVIDLATSQHPYRDHGLDTSKVSIEPARSTQPRGPHILYFDRGRGWLRYVFIHRTAEPQIVIETLFWQ</sequence>
<dbReference type="RefSeq" id="WP_329404847.1">
    <property type="nucleotide sequence ID" value="NZ_CP109020.1"/>
</dbReference>
<protein>
    <recommendedName>
        <fullName evidence="3">Type II toxin-antitoxin system RelE/ParE family toxin</fullName>
    </recommendedName>
</protein>
<geneLocation type="plasmid" evidence="1 2">
    <name>unnamed1</name>
</geneLocation>
<dbReference type="Proteomes" id="UP001432060">
    <property type="component" value="Plasmid unnamed1"/>
</dbReference>
<evidence type="ECO:0000313" key="1">
    <source>
        <dbReference type="EMBL" id="WUT87866.1"/>
    </source>
</evidence>
<organism evidence="1 2">
    <name type="scientific">Streptomyces melanogenes</name>
    <dbReference type="NCBI Taxonomy" id="67326"/>
    <lineage>
        <taxon>Bacteria</taxon>
        <taxon>Bacillati</taxon>
        <taxon>Actinomycetota</taxon>
        <taxon>Actinomycetes</taxon>
        <taxon>Kitasatosporales</taxon>
        <taxon>Streptomycetaceae</taxon>
        <taxon>Streptomyces</taxon>
    </lineage>
</organism>
<dbReference type="EMBL" id="CP109020">
    <property type="protein sequence ID" value="WUT87866.1"/>
    <property type="molecule type" value="Genomic_DNA"/>
</dbReference>
<proteinExistence type="predicted"/>
<keyword evidence="2" id="KW-1185">Reference proteome</keyword>
<accession>A0ABZ1XY42</accession>
<evidence type="ECO:0000313" key="2">
    <source>
        <dbReference type="Proteomes" id="UP001432060"/>
    </source>
</evidence>
<name>A0ABZ1XY42_9ACTN</name>
<keyword evidence="1" id="KW-0614">Plasmid</keyword>
<evidence type="ECO:0008006" key="3">
    <source>
        <dbReference type="Google" id="ProtNLM"/>
    </source>
</evidence>
<reference evidence="1" key="1">
    <citation type="submission" date="2022-10" db="EMBL/GenBank/DDBJ databases">
        <title>The complete genomes of actinobacterial strains from the NBC collection.</title>
        <authorList>
            <person name="Joergensen T.S."/>
            <person name="Alvarez Arevalo M."/>
            <person name="Sterndorff E.B."/>
            <person name="Faurdal D."/>
            <person name="Vuksanovic O."/>
            <person name="Mourched A.-S."/>
            <person name="Charusanti P."/>
            <person name="Shaw S."/>
            <person name="Blin K."/>
            <person name="Weber T."/>
        </authorList>
    </citation>
    <scope>NUCLEOTIDE SEQUENCE</scope>
    <source>
        <strain evidence="1">NBC_00668</strain>
        <plasmid evidence="1">unnamed1</plasmid>
    </source>
</reference>
<gene>
    <name evidence="1" type="ORF">OG515_36995</name>
</gene>